<organism evidence="3 4">
    <name type="scientific">Nocardioides iriomotensis</name>
    <dbReference type="NCBI Taxonomy" id="715784"/>
    <lineage>
        <taxon>Bacteria</taxon>
        <taxon>Bacillati</taxon>
        <taxon>Actinomycetota</taxon>
        <taxon>Actinomycetes</taxon>
        <taxon>Propionibacteriales</taxon>
        <taxon>Nocardioidaceae</taxon>
        <taxon>Nocardioides</taxon>
    </lineage>
</organism>
<keyword evidence="4" id="KW-1185">Reference proteome</keyword>
<dbReference type="PANTHER" id="PTHR43428">
    <property type="entry name" value="ARSENATE REDUCTASE"/>
    <property type="match status" value="1"/>
</dbReference>
<dbReference type="SUPFAM" id="SSF52788">
    <property type="entry name" value="Phosphotyrosine protein phosphatases I"/>
    <property type="match status" value="1"/>
</dbReference>
<dbReference type="InterPro" id="IPR023485">
    <property type="entry name" value="Ptyr_pPase"/>
</dbReference>
<evidence type="ECO:0000313" key="4">
    <source>
        <dbReference type="Proteomes" id="UP000291189"/>
    </source>
</evidence>
<evidence type="ECO:0000256" key="1">
    <source>
        <dbReference type="ARBA" id="ARBA00022849"/>
    </source>
</evidence>
<proteinExistence type="predicted"/>
<dbReference type="Gene3D" id="1.10.8.1060">
    <property type="entry name" value="Corynebacterium glutamicum thioredoxin-dependent arsenate reductase, N-terminal domain"/>
    <property type="match status" value="1"/>
</dbReference>
<dbReference type="EMBL" id="SDPU01000009">
    <property type="protein sequence ID" value="RYU14777.1"/>
    <property type="molecule type" value="Genomic_DNA"/>
</dbReference>
<keyword evidence="1" id="KW-0059">Arsenical resistance</keyword>
<comment type="caution">
    <text evidence="3">The sequence shown here is derived from an EMBL/GenBank/DDBJ whole genome shotgun (WGS) entry which is preliminary data.</text>
</comment>
<gene>
    <name evidence="3" type="ORF">ETU37_01955</name>
</gene>
<dbReference type="AlphaFoldDB" id="A0A4Q5J7V0"/>
<accession>A0A4Q5J7V0</accession>
<dbReference type="PANTHER" id="PTHR43428:SF1">
    <property type="entry name" value="ARSENATE REDUCTASE"/>
    <property type="match status" value="1"/>
</dbReference>
<dbReference type="OrthoDB" id="9799372at2"/>
<reference evidence="3 4" key="1">
    <citation type="submission" date="2019-01" db="EMBL/GenBank/DDBJ databases">
        <title>Nocardioides guangzhouensis sp. nov., an actinobacterium isolated from soil.</title>
        <authorList>
            <person name="Fu Y."/>
            <person name="Cai Y."/>
            <person name="Lin Z."/>
            <person name="Chen P."/>
        </authorList>
    </citation>
    <scope>NUCLEOTIDE SEQUENCE [LARGE SCALE GENOMIC DNA]</scope>
    <source>
        <strain evidence="3 4">NBRC 105384</strain>
    </source>
</reference>
<dbReference type="InterPro" id="IPR036196">
    <property type="entry name" value="Ptyr_pPase_sf"/>
</dbReference>
<dbReference type="CDD" id="cd16345">
    <property type="entry name" value="LMWP_ArsC"/>
    <property type="match status" value="1"/>
</dbReference>
<dbReference type="RefSeq" id="WP_129985199.1">
    <property type="nucleotide sequence ID" value="NZ_SDPU01000009.1"/>
</dbReference>
<dbReference type="NCBIfam" id="NF046112">
    <property type="entry name" value="MSMEG_6209_Nter"/>
    <property type="match status" value="1"/>
</dbReference>
<dbReference type="Pfam" id="PF21234">
    <property type="entry name" value="Phosphatase-like_N"/>
    <property type="match status" value="1"/>
</dbReference>
<feature type="domain" description="Phosphotyrosine protein phosphatase I" evidence="2">
    <location>
        <begin position="97"/>
        <end position="222"/>
    </location>
</feature>
<dbReference type="InterPro" id="IPR048716">
    <property type="entry name" value="Phosphatase-like_N"/>
</dbReference>
<dbReference type="Gene3D" id="3.40.50.2300">
    <property type="match status" value="1"/>
</dbReference>
<name>A0A4Q5J7V0_9ACTN</name>
<protein>
    <submittedName>
        <fullName evidence="3">Arsenate reductase ArsC</fullName>
    </submittedName>
</protein>
<evidence type="ECO:0000259" key="2">
    <source>
        <dbReference type="SMART" id="SM00226"/>
    </source>
</evidence>
<dbReference type="GO" id="GO:0046685">
    <property type="term" value="P:response to arsenic-containing substance"/>
    <property type="evidence" value="ECO:0007669"/>
    <property type="project" value="UniProtKB-KW"/>
</dbReference>
<sequence length="241" mass="26244">MSSIYGTPRLPDHPEAARPIVALEEQVALKAATARLADEFHGIFEPETIERFLVSSYDELADRATVTNFVPLLAERFARQRLHALARVESLHHDGKPVVLFLCTHNAGRSQMALGFFARHAGDTAVAWSGGSEPAVSTNPAAIAAMAERGIDISGEYPKPWTDEVVRAADVVITMGCGDTCPVFPGKRYEEWTIEDPAGLDVESVRPIRDDLERRVQRLVAEMQLGAGAALTPTPSREGTE</sequence>
<dbReference type="SMART" id="SM00226">
    <property type="entry name" value="LMWPc"/>
    <property type="match status" value="1"/>
</dbReference>
<dbReference type="Pfam" id="PF01451">
    <property type="entry name" value="LMWPc"/>
    <property type="match status" value="1"/>
</dbReference>
<dbReference type="Proteomes" id="UP000291189">
    <property type="component" value="Unassembled WGS sequence"/>
</dbReference>
<evidence type="ECO:0000313" key="3">
    <source>
        <dbReference type="EMBL" id="RYU14777.1"/>
    </source>
</evidence>